<keyword evidence="1" id="KW-0472">Membrane</keyword>
<gene>
    <name evidence="2" type="ORF">SAMN02745724_02323</name>
</gene>
<dbReference type="STRING" id="1123010.SAMN02745724_02323"/>
<evidence type="ECO:0000313" key="3">
    <source>
        <dbReference type="Proteomes" id="UP000198862"/>
    </source>
</evidence>
<name>A0A1I1L9X5_9GAMM</name>
<keyword evidence="1" id="KW-0812">Transmembrane</keyword>
<sequence length="156" mass="18367">MYSSQAFLIAIAAIFLYLLKDKKATLFCFITLIFFIWAISFNSLVKNYDRVDFVYRYIFWAINDISWMALIAYLTMKDKVHLWQSIAGQLIVLPAPLLQLMRLVDRHFFDLTYTNYLYYGLLPLINMATVVLCFFPLIVIFVKYLKSKALNEEVEA</sequence>
<dbReference type="EMBL" id="FOLO01000015">
    <property type="protein sequence ID" value="SFC69907.1"/>
    <property type="molecule type" value="Genomic_DNA"/>
</dbReference>
<dbReference type="Proteomes" id="UP000198862">
    <property type="component" value="Unassembled WGS sequence"/>
</dbReference>
<dbReference type="AlphaFoldDB" id="A0A1I1L9X5"/>
<reference evidence="2 3" key="1">
    <citation type="submission" date="2016-10" db="EMBL/GenBank/DDBJ databases">
        <authorList>
            <person name="de Groot N.N."/>
        </authorList>
    </citation>
    <scope>NUCLEOTIDE SEQUENCE [LARGE SCALE GENOMIC DNA]</scope>
    <source>
        <strain evidence="2 3">DSM 6059</strain>
    </source>
</reference>
<accession>A0A1I1L9X5</accession>
<organism evidence="2 3">
    <name type="scientific">Pseudoalteromonas denitrificans DSM 6059</name>
    <dbReference type="NCBI Taxonomy" id="1123010"/>
    <lineage>
        <taxon>Bacteria</taxon>
        <taxon>Pseudomonadati</taxon>
        <taxon>Pseudomonadota</taxon>
        <taxon>Gammaproteobacteria</taxon>
        <taxon>Alteromonadales</taxon>
        <taxon>Pseudoalteromonadaceae</taxon>
        <taxon>Pseudoalteromonas</taxon>
    </lineage>
</organism>
<proteinExistence type="predicted"/>
<feature type="transmembrane region" description="Helical" evidence="1">
    <location>
        <begin position="116"/>
        <end position="142"/>
    </location>
</feature>
<feature type="transmembrane region" description="Helical" evidence="1">
    <location>
        <begin position="86"/>
        <end position="104"/>
    </location>
</feature>
<feature type="transmembrane region" description="Helical" evidence="1">
    <location>
        <begin position="24"/>
        <end position="45"/>
    </location>
</feature>
<keyword evidence="3" id="KW-1185">Reference proteome</keyword>
<evidence type="ECO:0000313" key="2">
    <source>
        <dbReference type="EMBL" id="SFC69907.1"/>
    </source>
</evidence>
<keyword evidence="1" id="KW-1133">Transmembrane helix</keyword>
<protein>
    <submittedName>
        <fullName evidence="2">Uncharacterized protein</fullName>
    </submittedName>
</protein>
<feature type="transmembrane region" description="Helical" evidence="1">
    <location>
        <begin position="57"/>
        <end position="74"/>
    </location>
</feature>
<evidence type="ECO:0000256" key="1">
    <source>
        <dbReference type="SAM" id="Phobius"/>
    </source>
</evidence>